<evidence type="ECO:0000256" key="1">
    <source>
        <dbReference type="SAM" id="MobiDB-lite"/>
    </source>
</evidence>
<organism evidence="3 4">
    <name type="scientific">Obba rivulosa</name>
    <dbReference type="NCBI Taxonomy" id="1052685"/>
    <lineage>
        <taxon>Eukaryota</taxon>
        <taxon>Fungi</taxon>
        <taxon>Dikarya</taxon>
        <taxon>Basidiomycota</taxon>
        <taxon>Agaricomycotina</taxon>
        <taxon>Agaricomycetes</taxon>
        <taxon>Polyporales</taxon>
        <taxon>Gelatoporiaceae</taxon>
        <taxon>Obba</taxon>
    </lineage>
</organism>
<protein>
    <submittedName>
        <fullName evidence="3">Uncharacterized protein</fullName>
    </submittedName>
</protein>
<name>A0A8E2ARL1_9APHY</name>
<feature type="chain" id="PRO_5034257126" evidence="2">
    <location>
        <begin position="20"/>
        <end position="335"/>
    </location>
</feature>
<evidence type="ECO:0000313" key="3">
    <source>
        <dbReference type="EMBL" id="OCH89078.1"/>
    </source>
</evidence>
<evidence type="ECO:0000313" key="4">
    <source>
        <dbReference type="Proteomes" id="UP000250043"/>
    </source>
</evidence>
<dbReference type="AlphaFoldDB" id="A0A8E2ARL1"/>
<feature type="region of interest" description="Disordered" evidence="1">
    <location>
        <begin position="308"/>
        <end position="335"/>
    </location>
</feature>
<reference evidence="3 4" key="1">
    <citation type="submission" date="2016-07" db="EMBL/GenBank/DDBJ databases">
        <title>Draft genome of the white-rot fungus Obba rivulosa 3A-2.</title>
        <authorList>
            <consortium name="DOE Joint Genome Institute"/>
            <person name="Miettinen O."/>
            <person name="Riley R."/>
            <person name="Acob R."/>
            <person name="Barry K."/>
            <person name="Cullen D."/>
            <person name="De Vries R."/>
            <person name="Hainaut M."/>
            <person name="Hatakka A."/>
            <person name="Henrissat B."/>
            <person name="Hilden K."/>
            <person name="Kuo R."/>
            <person name="Labutti K."/>
            <person name="Lipzen A."/>
            <person name="Makela M.R."/>
            <person name="Sandor L."/>
            <person name="Spatafora J.W."/>
            <person name="Grigoriev I.V."/>
            <person name="Hibbett D.S."/>
        </authorList>
    </citation>
    <scope>NUCLEOTIDE SEQUENCE [LARGE SCALE GENOMIC DNA]</scope>
    <source>
        <strain evidence="3 4">3A-2</strain>
    </source>
</reference>
<keyword evidence="4" id="KW-1185">Reference proteome</keyword>
<feature type="region of interest" description="Disordered" evidence="1">
    <location>
        <begin position="66"/>
        <end position="95"/>
    </location>
</feature>
<feature type="signal peptide" evidence="2">
    <location>
        <begin position="1"/>
        <end position="19"/>
    </location>
</feature>
<keyword evidence="2" id="KW-0732">Signal</keyword>
<evidence type="ECO:0000256" key="2">
    <source>
        <dbReference type="SAM" id="SignalP"/>
    </source>
</evidence>
<gene>
    <name evidence="3" type="ORF">OBBRIDRAFT_836066</name>
</gene>
<accession>A0A8E2ARL1</accession>
<proteinExistence type="predicted"/>
<dbReference type="EMBL" id="KV722435">
    <property type="protein sequence ID" value="OCH89078.1"/>
    <property type="molecule type" value="Genomic_DNA"/>
</dbReference>
<dbReference type="Proteomes" id="UP000250043">
    <property type="component" value="Unassembled WGS sequence"/>
</dbReference>
<sequence>MRVPLLVLSDQWLAQTVLSVSSVTQLCQAPSFWSHTTQLHHDPDPGVRGPWILLTYFCAPYRAFTPHSPSRSRRLRRESATPCGQPVRDAEIRPHGGIDASAPVALRLPTALAPVSQMHAAATPYSAPLRDIDYLIAYSLSRMGISHEFRTQRTSRNAAATIPRCCESGSRTGGLEPTPGRALATCRRRASAAAECTDADARRSPWSLVCARALRHRIAATDGVGNFWTPLGAARADEPGLAFVPCRHRAHLISAPAYSYLALLPTHHFAASLSLAPRRNSAREALPAWKRRPTVWRHVRAAVKNVRVPARERGTDATTASSPDHGALSGRSALL</sequence>